<evidence type="ECO:0008006" key="2">
    <source>
        <dbReference type="Google" id="ProtNLM"/>
    </source>
</evidence>
<dbReference type="Gene3D" id="2.40.160.130">
    <property type="entry name" value="Capsule assembly protein Wzi"/>
    <property type="match status" value="1"/>
</dbReference>
<dbReference type="InterPro" id="IPR038636">
    <property type="entry name" value="Wzi_sf"/>
</dbReference>
<organism evidence="1">
    <name type="scientific">candidate division WOR-3 bacterium</name>
    <dbReference type="NCBI Taxonomy" id="2052148"/>
    <lineage>
        <taxon>Bacteria</taxon>
        <taxon>Bacteria division WOR-3</taxon>
    </lineage>
</organism>
<sequence>MKKIFKGGISVVRSPFSVVRLPFSVHGHGPRSRLTVMMRRIALCILTKGQSPFESPNVGQGFSLAKRICNPEGLPYNRGDEGLSAFGVSASRFPLILLVIALSLHPAPLENIPTESWVYDYIDYLKTSCLIQTVPATSKPWTRKETALIVKEALDKYPLGGPRPAQDFLFQLARELSDELKALNYESKSNRSPLLSLKIADKFGEERLALENDWFGKIQVDTSNKSLSIGTVLKTGHDRLAIYDRFEFTLYQETIPDISDSAGTHVPGFSVHSWMNIGTFVIKNAYLNYKIPWFTLQLGRDKLSFGPGKRKSMMLSDSAPALDAIQLKGDFRNLKYLAFTAALSNWGEKLRFLSGQRLELSLFNRMRFGGSMFVVHSPCSSQTKSFFGLINPLIPLYFEEANSGHDDNFLVGWDIVGYFPKTQVYGQLFLDNWEPLPSRRQKFPNSYCLKLGFYAVPIPWFDLCAEYNKITYYTYYHRIYHIAYTHYEVPLGNPLGPDADDTYCRLNFYPVRFLYPSFQINLKRRGERNRGDFKNKAYSNPDSTPVSKVFPTGIVESTLSFGPELTLYFLPDLKIIASGQYYKINNPNGIDTIPPRQALQASLTIQYRY</sequence>
<dbReference type="AlphaFoldDB" id="A0A7C6EBV8"/>
<reference evidence="1" key="1">
    <citation type="journal article" date="2020" name="mSystems">
        <title>Genome- and Community-Level Interaction Insights into Carbon Utilization and Element Cycling Functions of Hydrothermarchaeota in Hydrothermal Sediment.</title>
        <authorList>
            <person name="Zhou Z."/>
            <person name="Liu Y."/>
            <person name="Xu W."/>
            <person name="Pan J."/>
            <person name="Luo Z.H."/>
            <person name="Li M."/>
        </authorList>
    </citation>
    <scope>NUCLEOTIDE SEQUENCE [LARGE SCALE GENOMIC DNA]</scope>
    <source>
        <strain evidence="1">SpSt-876</strain>
    </source>
</reference>
<dbReference type="InterPro" id="IPR026950">
    <property type="entry name" value="Caps_assemb_Wzi"/>
</dbReference>
<name>A0A7C6EBV8_UNCW3</name>
<gene>
    <name evidence="1" type="ORF">ENW73_00730</name>
</gene>
<proteinExistence type="predicted"/>
<protein>
    <recommendedName>
        <fullName evidence="2">Capsule assembly Wzi family protein</fullName>
    </recommendedName>
</protein>
<accession>A0A7C6EBV8</accession>
<comment type="caution">
    <text evidence="1">The sequence shown here is derived from an EMBL/GenBank/DDBJ whole genome shotgun (WGS) entry which is preliminary data.</text>
</comment>
<dbReference type="Pfam" id="PF14052">
    <property type="entry name" value="Caps_assemb_Wzi"/>
    <property type="match status" value="1"/>
</dbReference>
<evidence type="ECO:0000313" key="1">
    <source>
        <dbReference type="EMBL" id="HHS51380.1"/>
    </source>
</evidence>
<dbReference type="EMBL" id="DTLI01000018">
    <property type="protein sequence ID" value="HHS51380.1"/>
    <property type="molecule type" value="Genomic_DNA"/>
</dbReference>